<dbReference type="STRING" id="1250539.Ga0080574_TMP4171"/>
<accession>A0A1P8UYN2</accession>
<name>A0A1P8UYN2_9RHOB</name>
<proteinExistence type="predicted"/>
<evidence type="ECO:0000313" key="1">
    <source>
        <dbReference type="EMBL" id="APZ54505.1"/>
    </source>
</evidence>
<protein>
    <submittedName>
        <fullName evidence="1">Uncharacterized protein</fullName>
    </submittedName>
</protein>
<dbReference type="EMBL" id="CP015093">
    <property type="protein sequence ID" value="APZ54505.1"/>
    <property type="molecule type" value="Genomic_DNA"/>
</dbReference>
<keyword evidence="2" id="KW-1185">Reference proteome</keyword>
<dbReference type="Proteomes" id="UP000187059">
    <property type="component" value="Chromosome"/>
</dbReference>
<evidence type="ECO:0000313" key="2">
    <source>
        <dbReference type="Proteomes" id="UP000187059"/>
    </source>
</evidence>
<sequence>MFAASALALSPISGAGAAESGLRQRIEALQPQALHPVACCKTCRKGKACGDSCISRDKTCRKGPGCACDG</sequence>
<gene>
    <name evidence="1" type="ORF">Ga0080574_TMP4171</name>
</gene>
<reference evidence="1 2" key="1">
    <citation type="submission" date="2016-04" db="EMBL/GenBank/DDBJ databases">
        <title>Deep-sea bacteria in the southern Pacific.</title>
        <authorList>
            <person name="Tang K."/>
        </authorList>
    </citation>
    <scope>NUCLEOTIDE SEQUENCE [LARGE SCALE GENOMIC DNA]</scope>
    <source>
        <strain evidence="1 2">JLT2014</strain>
    </source>
</reference>
<dbReference type="KEGG" id="paby:Ga0080574_TMP4171"/>
<organism evidence="1 2">
    <name type="scientific">Salipiger abyssi</name>
    <dbReference type="NCBI Taxonomy" id="1250539"/>
    <lineage>
        <taxon>Bacteria</taxon>
        <taxon>Pseudomonadati</taxon>
        <taxon>Pseudomonadota</taxon>
        <taxon>Alphaproteobacteria</taxon>
        <taxon>Rhodobacterales</taxon>
        <taxon>Roseobacteraceae</taxon>
        <taxon>Salipiger</taxon>
    </lineage>
</organism>
<dbReference type="AlphaFoldDB" id="A0A1P8UYN2"/>